<sequence>MDDQTMENKPLSPEEDVSETPDPAYKDRSLLYMGLVLGVVIAVMGYLTLFVEDPSKFFGKDDATKLKVEDKSSILNQSESMNDEQVRETLIKFIEAFYYDQRRGYFDPPSYFADITETFYNYHNLTHKRVKEIYWRRMTELENFKRIWIVSTLDFNRTDSRITATYWARESYFRRSRNENYSALIKYEMVIDDMGKIVSLREAEIKDVEVQKVLPDSISDSELPVEPIEGQQSAGTDKLYDFSLVDVAPEFVGGQRELTRYISSNLRYPAVAKQNNVQGKVYLSFIVEKDGQITDVKVKQGLGSGCDEEAVRLLRNSPKWRPGFVKEQPVRTYYVLPVTFQL</sequence>
<feature type="transmembrane region" description="Helical" evidence="11">
    <location>
        <begin position="30"/>
        <end position="51"/>
    </location>
</feature>
<evidence type="ECO:0000259" key="12">
    <source>
        <dbReference type="PROSITE" id="PS52015"/>
    </source>
</evidence>
<keyword evidence="6 11" id="KW-0812">Transmembrane</keyword>
<feature type="region of interest" description="Disordered" evidence="10">
    <location>
        <begin position="1"/>
        <end position="23"/>
    </location>
</feature>
<evidence type="ECO:0000256" key="3">
    <source>
        <dbReference type="ARBA" id="ARBA00022448"/>
    </source>
</evidence>
<organism evidence="13 14">
    <name type="scientific">Paradesertivirga mongoliensis</name>
    <dbReference type="NCBI Taxonomy" id="2100740"/>
    <lineage>
        <taxon>Bacteria</taxon>
        <taxon>Pseudomonadati</taxon>
        <taxon>Bacteroidota</taxon>
        <taxon>Sphingobacteriia</taxon>
        <taxon>Sphingobacteriales</taxon>
        <taxon>Sphingobacteriaceae</taxon>
        <taxon>Paradesertivirga</taxon>
    </lineage>
</organism>
<dbReference type="SUPFAM" id="SSF74653">
    <property type="entry name" value="TolA/TonB C-terminal domain"/>
    <property type="match status" value="1"/>
</dbReference>
<evidence type="ECO:0000256" key="7">
    <source>
        <dbReference type="ARBA" id="ARBA00022927"/>
    </source>
</evidence>
<dbReference type="NCBIfam" id="TIGR01352">
    <property type="entry name" value="tonB_Cterm"/>
    <property type="match status" value="1"/>
</dbReference>
<dbReference type="InterPro" id="IPR006260">
    <property type="entry name" value="TonB/TolA_C"/>
</dbReference>
<evidence type="ECO:0000256" key="9">
    <source>
        <dbReference type="ARBA" id="ARBA00023136"/>
    </source>
</evidence>
<comment type="similarity">
    <text evidence="2">Belongs to the TonB family.</text>
</comment>
<evidence type="ECO:0000256" key="1">
    <source>
        <dbReference type="ARBA" id="ARBA00004383"/>
    </source>
</evidence>
<evidence type="ECO:0000256" key="5">
    <source>
        <dbReference type="ARBA" id="ARBA00022519"/>
    </source>
</evidence>
<evidence type="ECO:0000256" key="11">
    <source>
        <dbReference type="SAM" id="Phobius"/>
    </source>
</evidence>
<dbReference type="Gene3D" id="3.30.1150.10">
    <property type="match status" value="1"/>
</dbReference>
<gene>
    <name evidence="13" type="ORF">ACFSJU_04775</name>
</gene>
<dbReference type="EMBL" id="JBHUHZ010000001">
    <property type="protein sequence ID" value="MFD2161695.1"/>
    <property type="molecule type" value="Genomic_DNA"/>
</dbReference>
<accession>A0ABW4ZIY0</accession>
<evidence type="ECO:0000313" key="14">
    <source>
        <dbReference type="Proteomes" id="UP001597387"/>
    </source>
</evidence>
<dbReference type="PANTHER" id="PTHR33446:SF2">
    <property type="entry name" value="PROTEIN TONB"/>
    <property type="match status" value="1"/>
</dbReference>
<evidence type="ECO:0000256" key="10">
    <source>
        <dbReference type="SAM" id="MobiDB-lite"/>
    </source>
</evidence>
<evidence type="ECO:0000256" key="2">
    <source>
        <dbReference type="ARBA" id="ARBA00006555"/>
    </source>
</evidence>
<dbReference type="Proteomes" id="UP001597387">
    <property type="component" value="Unassembled WGS sequence"/>
</dbReference>
<keyword evidence="7" id="KW-0653">Protein transport</keyword>
<protein>
    <submittedName>
        <fullName evidence="13">Energy transducer TonB</fullName>
    </submittedName>
</protein>
<keyword evidence="3" id="KW-0813">Transport</keyword>
<comment type="caution">
    <text evidence="13">The sequence shown here is derived from an EMBL/GenBank/DDBJ whole genome shotgun (WGS) entry which is preliminary data.</text>
</comment>
<feature type="domain" description="TonB C-terminal" evidence="12">
    <location>
        <begin position="253"/>
        <end position="342"/>
    </location>
</feature>
<evidence type="ECO:0000256" key="4">
    <source>
        <dbReference type="ARBA" id="ARBA00022475"/>
    </source>
</evidence>
<dbReference type="InterPro" id="IPR037682">
    <property type="entry name" value="TonB_C"/>
</dbReference>
<dbReference type="Pfam" id="PF03544">
    <property type="entry name" value="TonB_C"/>
    <property type="match status" value="1"/>
</dbReference>
<keyword evidence="4" id="KW-1003">Cell membrane</keyword>
<evidence type="ECO:0000256" key="8">
    <source>
        <dbReference type="ARBA" id="ARBA00022989"/>
    </source>
</evidence>
<keyword evidence="9 11" id="KW-0472">Membrane</keyword>
<evidence type="ECO:0000313" key="13">
    <source>
        <dbReference type="EMBL" id="MFD2161695.1"/>
    </source>
</evidence>
<proteinExistence type="inferred from homology"/>
<dbReference type="PANTHER" id="PTHR33446">
    <property type="entry name" value="PROTEIN TONB-RELATED"/>
    <property type="match status" value="1"/>
</dbReference>
<reference evidence="14" key="1">
    <citation type="journal article" date="2019" name="Int. J. Syst. Evol. Microbiol.">
        <title>The Global Catalogue of Microorganisms (GCM) 10K type strain sequencing project: providing services to taxonomists for standard genome sequencing and annotation.</title>
        <authorList>
            <consortium name="The Broad Institute Genomics Platform"/>
            <consortium name="The Broad Institute Genome Sequencing Center for Infectious Disease"/>
            <person name="Wu L."/>
            <person name="Ma J."/>
        </authorList>
    </citation>
    <scope>NUCLEOTIDE SEQUENCE [LARGE SCALE GENOMIC DNA]</scope>
    <source>
        <strain evidence="14">KCTC 42217</strain>
    </source>
</reference>
<keyword evidence="14" id="KW-1185">Reference proteome</keyword>
<keyword evidence="5" id="KW-0997">Cell inner membrane</keyword>
<dbReference type="InterPro" id="IPR051045">
    <property type="entry name" value="TonB-dependent_transducer"/>
</dbReference>
<dbReference type="RefSeq" id="WP_379125470.1">
    <property type="nucleotide sequence ID" value="NZ_JBHUHZ010000001.1"/>
</dbReference>
<dbReference type="PROSITE" id="PS52015">
    <property type="entry name" value="TONB_CTD"/>
    <property type="match status" value="1"/>
</dbReference>
<name>A0ABW4ZIY0_9SPHI</name>
<keyword evidence="8 11" id="KW-1133">Transmembrane helix</keyword>
<evidence type="ECO:0000256" key="6">
    <source>
        <dbReference type="ARBA" id="ARBA00022692"/>
    </source>
</evidence>
<comment type="subcellular location">
    <subcellularLocation>
        <location evidence="1">Cell inner membrane</location>
        <topology evidence="1">Single-pass membrane protein</topology>
        <orientation evidence="1">Periplasmic side</orientation>
    </subcellularLocation>
</comment>